<dbReference type="InterPro" id="IPR013604">
    <property type="entry name" value="7TM_chemorcpt"/>
</dbReference>
<dbReference type="GO" id="GO:0007165">
    <property type="term" value="P:signal transduction"/>
    <property type="evidence" value="ECO:0007669"/>
    <property type="project" value="UniProtKB-KW"/>
</dbReference>
<dbReference type="GO" id="GO:0005886">
    <property type="term" value="C:plasma membrane"/>
    <property type="evidence" value="ECO:0007669"/>
    <property type="project" value="UniProtKB-SubCell"/>
</dbReference>
<dbReference type="PANTHER" id="PTHR21143:SF133">
    <property type="entry name" value="GUSTATORY AND PHEROMONE RECEPTOR 32A-RELATED"/>
    <property type="match status" value="1"/>
</dbReference>
<dbReference type="GO" id="GO:0030424">
    <property type="term" value="C:axon"/>
    <property type="evidence" value="ECO:0007669"/>
    <property type="project" value="TreeGrafter"/>
</dbReference>
<dbReference type="GO" id="GO:0007635">
    <property type="term" value="P:chemosensory behavior"/>
    <property type="evidence" value="ECO:0007669"/>
    <property type="project" value="TreeGrafter"/>
</dbReference>
<dbReference type="GO" id="GO:0043025">
    <property type="term" value="C:neuronal cell body"/>
    <property type="evidence" value="ECO:0007669"/>
    <property type="project" value="TreeGrafter"/>
</dbReference>
<evidence type="ECO:0000256" key="5">
    <source>
        <dbReference type="ARBA" id="ARBA00023136"/>
    </source>
</evidence>
<dbReference type="Proteomes" id="UP000242457">
    <property type="component" value="Unassembled WGS sequence"/>
</dbReference>
<evidence type="ECO:0000256" key="4">
    <source>
        <dbReference type="ARBA" id="ARBA00022989"/>
    </source>
</evidence>
<accession>A0A2A3E174</accession>
<evidence type="ECO:0000256" key="7">
    <source>
        <dbReference type="ARBA" id="ARBA00023224"/>
    </source>
</evidence>
<feature type="transmembrane region" description="Helical" evidence="8">
    <location>
        <begin position="203"/>
        <end position="224"/>
    </location>
</feature>
<evidence type="ECO:0000256" key="2">
    <source>
        <dbReference type="ARBA" id="ARBA00022475"/>
    </source>
</evidence>
<dbReference type="GO" id="GO:0050909">
    <property type="term" value="P:sensory perception of taste"/>
    <property type="evidence" value="ECO:0007669"/>
    <property type="project" value="InterPro"/>
</dbReference>
<gene>
    <name evidence="9" type="ORF">APICC_06781</name>
</gene>
<protein>
    <submittedName>
        <fullName evidence="9">Gustatory receptor</fullName>
    </submittedName>
</protein>
<sequence>MNTEYYISLKTLFEFLSSILQEKLFNMNKLMKEMYQLSNSNDINNITAKNILFDIFFKLQGIFDNFRHIHFEIFKLSHKLNQAYTYQILLDLIVQFSIILNTLYNIYFYLISINLSKILDKKFIAFLIWTFLHSIRIILVNNHCTNFYHEVEVTAHLLQELQICYLDNSITDEVQQFLLQLLLHPLKFTAGGYFILNNKLSTIFFGNLITYLIILVQISSPNIIKPNF</sequence>
<dbReference type="OrthoDB" id="7678431at2759"/>
<keyword evidence="10" id="KW-1185">Reference proteome</keyword>
<dbReference type="PANTHER" id="PTHR21143">
    <property type="entry name" value="INVERTEBRATE GUSTATORY RECEPTOR"/>
    <property type="match status" value="1"/>
</dbReference>
<evidence type="ECO:0000256" key="8">
    <source>
        <dbReference type="SAM" id="Phobius"/>
    </source>
</evidence>
<dbReference type="GO" id="GO:0008049">
    <property type="term" value="P:male courtship behavior"/>
    <property type="evidence" value="ECO:0007669"/>
    <property type="project" value="TreeGrafter"/>
</dbReference>
<evidence type="ECO:0000256" key="6">
    <source>
        <dbReference type="ARBA" id="ARBA00023170"/>
    </source>
</evidence>
<keyword evidence="4 8" id="KW-1133">Transmembrane helix</keyword>
<dbReference type="GO" id="GO:0030425">
    <property type="term" value="C:dendrite"/>
    <property type="evidence" value="ECO:0007669"/>
    <property type="project" value="TreeGrafter"/>
</dbReference>
<evidence type="ECO:0000256" key="3">
    <source>
        <dbReference type="ARBA" id="ARBA00022692"/>
    </source>
</evidence>
<dbReference type="EMBL" id="KZ288458">
    <property type="protein sequence ID" value="PBC25503.1"/>
    <property type="molecule type" value="Genomic_DNA"/>
</dbReference>
<dbReference type="Pfam" id="PF08395">
    <property type="entry name" value="7tm_7"/>
    <property type="match status" value="1"/>
</dbReference>
<keyword evidence="5 8" id="KW-0472">Membrane</keyword>
<comment type="subcellular location">
    <subcellularLocation>
        <location evidence="1">Cell membrane</location>
        <topology evidence="1">Multi-pass membrane protein</topology>
    </subcellularLocation>
</comment>
<feature type="transmembrane region" description="Helical" evidence="8">
    <location>
        <begin position="84"/>
        <end position="111"/>
    </location>
</feature>
<evidence type="ECO:0000313" key="10">
    <source>
        <dbReference type="Proteomes" id="UP000242457"/>
    </source>
</evidence>
<keyword evidence="2" id="KW-1003">Cell membrane</keyword>
<evidence type="ECO:0000313" key="9">
    <source>
        <dbReference type="EMBL" id="PBC25503.1"/>
    </source>
</evidence>
<dbReference type="AlphaFoldDB" id="A0A2A3E174"/>
<organism evidence="9 10">
    <name type="scientific">Apis cerana cerana</name>
    <name type="common">Oriental honeybee</name>
    <dbReference type="NCBI Taxonomy" id="94128"/>
    <lineage>
        <taxon>Eukaryota</taxon>
        <taxon>Metazoa</taxon>
        <taxon>Ecdysozoa</taxon>
        <taxon>Arthropoda</taxon>
        <taxon>Hexapoda</taxon>
        <taxon>Insecta</taxon>
        <taxon>Pterygota</taxon>
        <taxon>Neoptera</taxon>
        <taxon>Endopterygota</taxon>
        <taxon>Hymenoptera</taxon>
        <taxon>Apocrita</taxon>
        <taxon>Aculeata</taxon>
        <taxon>Apoidea</taxon>
        <taxon>Anthophila</taxon>
        <taxon>Apidae</taxon>
        <taxon>Apis</taxon>
    </lineage>
</organism>
<keyword evidence="6 9" id="KW-0675">Receptor</keyword>
<feature type="transmembrane region" description="Helical" evidence="8">
    <location>
        <begin position="123"/>
        <end position="140"/>
    </location>
</feature>
<reference evidence="9 10" key="1">
    <citation type="submission" date="2014-07" db="EMBL/GenBank/DDBJ databases">
        <title>Genomic and transcriptomic analysis on Apis cerana provide comprehensive insights into honey bee biology.</title>
        <authorList>
            <person name="Diao Q."/>
            <person name="Sun L."/>
            <person name="Zheng H."/>
            <person name="Zheng H."/>
            <person name="Xu S."/>
            <person name="Wang S."/>
            <person name="Zeng Z."/>
            <person name="Hu F."/>
            <person name="Su S."/>
            <person name="Wu J."/>
        </authorList>
    </citation>
    <scope>NUCLEOTIDE SEQUENCE [LARGE SCALE GENOMIC DNA]</scope>
    <source>
        <tissue evidence="9">Pupae without intestine</tissue>
    </source>
</reference>
<keyword evidence="3 8" id="KW-0812">Transmembrane</keyword>
<name>A0A2A3E174_APICC</name>
<proteinExistence type="predicted"/>
<evidence type="ECO:0000256" key="1">
    <source>
        <dbReference type="ARBA" id="ARBA00004651"/>
    </source>
</evidence>
<keyword evidence="7" id="KW-0807">Transducer</keyword>